<proteinExistence type="predicted"/>
<dbReference type="AlphaFoldDB" id="A0A160KUT1"/>
<dbReference type="RefSeq" id="WP_068255048.1">
    <property type="nucleotide sequence ID" value="NZ_CP015515.1"/>
</dbReference>
<evidence type="ECO:0000313" key="2">
    <source>
        <dbReference type="Proteomes" id="UP000077071"/>
    </source>
</evidence>
<gene>
    <name evidence="1" type="ORF">A6122_2221</name>
</gene>
<reference evidence="1 2" key="1">
    <citation type="submission" date="2016-05" db="EMBL/GenBank/DDBJ databases">
        <title>Complete genome sequence of Rathayibacter tritici NCPPB 1953.</title>
        <authorList>
            <person name="Park J."/>
            <person name="Lee H.-H."/>
            <person name="Lee S.-W."/>
            <person name="Seo Y.-S."/>
        </authorList>
    </citation>
    <scope>NUCLEOTIDE SEQUENCE [LARGE SCALE GENOMIC DNA]</scope>
    <source>
        <strain evidence="1 2">NCPPB 1953</strain>
    </source>
</reference>
<dbReference type="OrthoDB" id="5122350at2"/>
<dbReference type="EMBL" id="CP015515">
    <property type="protein sequence ID" value="AND17344.1"/>
    <property type="molecule type" value="Genomic_DNA"/>
</dbReference>
<name>A0A160KUT1_9MICO</name>
<evidence type="ECO:0000313" key="1">
    <source>
        <dbReference type="EMBL" id="AND17344.1"/>
    </source>
</evidence>
<dbReference type="KEGG" id="rtn:A6122_2221"/>
<dbReference type="PATRIC" id="fig|33888.3.peg.2474"/>
<sequence length="475" mass="48728">MNDSTPRTPREIRIDDGWTIPAEDGVHRRTLVKGSAWTVPVLALSVATPAAAASGSPTLAFTQSSYSGKACGTITGVQVKRTTDGSTADPGKVVTVRLADGYTFADGSTTVSRTTGTDGLVTLPDITVPSTGGDSAFKAASDSLTTSARVSSTASDKTGIYLYDYKNSAKDSTGPIKDSAKAIKLISTNGGGAFIYQNSDGSLHTSDGGIVKGTTSGVDTGAGLVSITNELYCYKKSDGIYFYNYKTGATSGPVKDSSDAIKLISTNGGGAFIYQNSDGSLHTSDGGIVKGTTSGVDTGAGLVSITNELYCYKKSDGIYFYNYKTGATSGPVKDSSDAIKLISTNGGGAFIYQNSDGSLHTSDGGIVKGTTSGVDTGAGLVSITNELYCYKKSDGIYFYNYKDGSTKGPLDSSATAQTLISSNGGAAFIFQNTDGTVRTSDGKIVPGAASDVDKGADLVSLTAELYAYKKSPACS</sequence>
<accession>A0A160KUT1</accession>
<dbReference type="PROSITE" id="PS51318">
    <property type="entry name" value="TAT"/>
    <property type="match status" value="1"/>
</dbReference>
<organism evidence="1 2">
    <name type="scientific">Rathayibacter tritici</name>
    <dbReference type="NCBI Taxonomy" id="33888"/>
    <lineage>
        <taxon>Bacteria</taxon>
        <taxon>Bacillati</taxon>
        <taxon>Actinomycetota</taxon>
        <taxon>Actinomycetes</taxon>
        <taxon>Micrococcales</taxon>
        <taxon>Microbacteriaceae</taxon>
        <taxon>Rathayibacter</taxon>
    </lineage>
</organism>
<dbReference type="Proteomes" id="UP000077071">
    <property type="component" value="Chromosome"/>
</dbReference>
<keyword evidence="2" id="KW-1185">Reference proteome</keyword>
<dbReference type="InterPro" id="IPR006311">
    <property type="entry name" value="TAT_signal"/>
</dbReference>
<protein>
    <submittedName>
        <fullName evidence="1">Uncharacterized protein</fullName>
    </submittedName>
</protein>